<dbReference type="RefSeq" id="WP_345116808.1">
    <property type="nucleotide sequence ID" value="NZ_BAABIZ010000018.1"/>
</dbReference>
<name>A0ABP9N791_9HYPH</name>
<sequence length="60" mass="6686">MNSLIAIAGRDFTDDFAKLVGNPELLQQTLEFVKDPKVVKGSLEQEAYHSKQILTIVVII</sequence>
<dbReference type="EMBL" id="BAABIZ010000018">
    <property type="protein sequence ID" value="GAA5109869.1"/>
    <property type="molecule type" value="Genomic_DNA"/>
</dbReference>
<accession>A0ABP9N791</accession>
<comment type="caution">
    <text evidence="1">The sequence shown here is derived from an EMBL/GenBank/DDBJ whole genome shotgun (WGS) entry which is preliminary data.</text>
</comment>
<proteinExistence type="predicted"/>
<protein>
    <submittedName>
        <fullName evidence="1">Uncharacterized protein</fullName>
    </submittedName>
</protein>
<dbReference type="Proteomes" id="UP001500864">
    <property type="component" value="Unassembled WGS sequence"/>
</dbReference>
<gene>
    <name evidence="1" type="ORF">GCM10023261_13160</name>
</gene>
<reference evidence="2" key="1">
    <citation type="journal article" date="2019" name="Int. J. Syst. Evol. Microbiol.">
        <title>The Global Catalogue of Microorganisms (GCM) 10K type strain sequencing project: providing services to taxonomists for standard genome sequencing and annotation.</title>
        <authorList>
            <consortium name="The Broad Institute Genomics Platform"/>
            <consortium name="The Broad Institute Genome Sequencing Center for Infectious Disease"/>
            <person name="Wu L."/>
            <person name="Ma J."/>
        </authorList>
    </citation>
    <scope>NUCLEOTIDE SEQUENCE [LARGE SCALE GENOMIC DNA]</scope>
    <source>
        <strain evidence="2">JCM 17712</strain>
    </source>
</reference>
<evidence type="ECO:0000313" key="1">
    <source>
        <dbReference type="EMBL" id="GAA5109869.1"/>
    </source>
</evidence>
<organism evidence="1 2">
    <name type="scientific">Bartonella jaculi</name>
    <dbReference type="NCBI Taxonomy" id="686226"/>
    <lineage>
        <taxon>Bacteria</taxon>
        <taxon>Pseudomonadati</taxon>
        <taxon>Pseudomonadota</taxon>
        <taxon>Alphaproteobacteria</taxon>
        <taxon>Hyphomicrobiales</taxon>
        <taxon>Bartonellaceae</taxon>
        <taxon>Bartonella</taxon>
    </lineage>
</organism>
<keyword evidence="2" id="KW-1185">Reference proteome</keyword>
<evidence type="ECO:0000313" key="2">
    <source>
        <dbReference type="Proteomes" id="UP001500864"/>
    </source>
</evidence>